<keyword evidence="2" id="KW-1185">Reference proteome</keyword>
<gene>
    <name evidence="1" type="ORF">EDD73_11852</name>
</gene>
<accession>A0A4R2RLK9</accession>
<organism evidence="1 2">
    <name type="scientific">Heliophilum fasciatum</name>
    <dbReference type="NCBI Taxonomy" id="35700"/>
    <lineage>
        <taxon>Bacteria</taxon>
        <taxon>Bacillati</taxon>
        <taxon>Bacillota</taxon>
        <taxon>Clostridia</taxon>
        <taxon>Eubacteriales</taxon>
        <taxon>Heliobacteriaceae</taxon>
        <taxon>Heliophilum</taxon>
    </lineage>
</organism>
<reference evidence="1 2" key="1">
    <citation type="submission" date="2019-03" db="EMBL/GenBank/DDBJ databases">
        <title>Genomic Encyclopedia of Type Strains, Phase IV (KMG-IV): sequencing the most valuable type-strain genomes for metagenomic binning, comparative biology and taxonomic classification.</title>
        <authorList>
            <person name="Goeker M."/>
        </authorList>
    </citation>
    <scope>NUCLEOTIDE SEQUENCE [LARGE SCALE GENOMIC DNA]</scope>
    <source>
        <strain evidence="1 2">DSM 11170</strain>
    </source>
</reference>
<sequence length="274" mass="30280">MERAEANSPIADKDTPSVPISATYGVLTNPDVEKPVRNEANTYAHGKIVLHIHDATFVLLPGKTFGLVAPDVWSYPKSLTNEDAQDILTDLKKKLPDHIRLREAGEKLITTALLAGQDKEIAVPIWRLSSNASLAIEHLSENGLYNASKALDYLDSLVLEPYALFSFNQKVGQRTLESGFIEGTIFSGNGYAQDVGGGVCASSTIVHQAVAQLGLPILERHHHSLPVKYAETGKDATVYYGVLDYRFRNGEHHLLFEKIRTPERLGLRFWLAIH</sequence>
<dbReference type="PANTHER" id="PTHR35788:SF1">
    <property type="entry name" value="EXPORTED PROTEIN"/>
    <property type="match status" value="1"/>
</dbReference>
<evidence type="ECO:0000313" key="2">
    <source>
        <dbReference type="Proteomes" id="UP000294813"/>
    </source>
</evidence>
<evidence type="ECO:0000313" key="1">
    <source>
        <dbReference type="EMBL" id="TCP63509.1"/>
    </source>
</evidence>
<proteinExistence type="predicted"/>
<dbReference type="EMBL" id="SLXT01000018">
    <property type="protein sequence ID" value="TCP63509.1"/>
    <property type="molecule type" value="Genomic_DNA"/>
</dbReference>
<dbReference type="InterPro" id="IPR052913">
    <property type="entry name" value="Glycopeptide_resist_protein"/>
</dbReference>
<dbReference type="Pfam" id="PF04294">
    <property type="entry name" value="VanW"/>
    <property type="match status" value="1"/>
</dbReference>
<dbReference type="Proteomes" id="UP000294813">
    <property type="component" value="Unassembled WGS sequence"/>
</dbReference>
<dbReference type="AlphaFoldDB" id="A0A4R2RLK9"/>
<comment type="caution">
    <text evidence="1">The sequence shown here is derived from an EMBL/GenBank/DDBJ whole genome shotgun (WGS) entry which is preliminary data.</text>
</comment>
<dbReference type="InterPro" id="IPR007391">
    <property type="entry name" value="Vancomycin_resist_VanW"/>
</dbReference>
<name>A0A4R2RLK9_9FIRM</name>
<protein>
    <submittedName>
        <fullName evidence="1">VanW like protein</fullName>
    </submittedName>
</protein>
<dbReference type="PANTHER" id="PTHR35788">
    <property type="entry name" value="EXPORTED PROTEIN-RELATED"/>
    <property type="match status" value="1"/>
</dbReference>